<proteinExistence type="inferred from homology"/>
<dbReference type="EMBL" id="NFLW01000001">
    <property type="protein sequence ID" value="OUQ74092.1"/>
    <property type="molecule type" value="Genomic_DNA"/>
</dbReference>
<dbReference type="Pfam" id="PF07980">
    <property type="entry name" value="SusD_RagB"/>
    <property type="match status" value="1"/>
</dbReference>
<name>A0A1Y4VVE2_9BACE</name>
<dbReference type="Pfam" id="PF14322">
    <property type="entry name" value="SusD-like_3"/>
    <property type="match status" value="1"/>
</dbReference>
<evidence type="ECO:0000256" key="5">
    <source>
        <dbReference type="ARBA" id="ARBA00023237"/>
    </source>
</evidence>
<evidence type="ECO:0000259" key="7">
    <source>
        <dbReference type="Pfam" id="PF14322"/>
    </source>
</evidence>
<dbReference type="InterPro" id="IPR033985">
    <property type="entry name" value="SusD-like_N"/>
</dbReference>
<evidence type="ECO:0000313" key="8">
    <source>
        <dbReference type="EMBL" id="OUQ74092.1"/>
    </source>
</evidence>
<keyword evidence="5" id="KW-0998">Cell outer membrane</keyword>
<accession>A0A1Y4VVE2</accession>
<reference evidence="9" key="1">
    <citation type="submission" date="2017-04" db="EMBL/GenBank/DDBJ databases">
        <title>Function of individual gut microbiota members based on whole genome sequencing of pure cultures obtained from chicken caecum.</title>
        <authorList>
            <person name="Medvecky M."/>
            <person name="Cejkova D."/>
            <person name="Polansky O."/>
            <person name="Karasova D."/>
            <person name="Kubasova T."/>
            <person name="Cizek A."/>
            <person name="Rychlik I."/>
        </authorList>
    </citation>
    <scope>NUCLEOTIDE SEQUENCE [LARGE SCALE GENOMIC DNA]</scope>
    <source>
        <strain evidence="9">An109</strain>
    </source>
</reference>
<sequence>MKRIYIMAFVAASILPFSSCSDFLDREPITKPEAGNFLTGAIQVENYINGLYMTLPSFSKFGLGVRSEEKNSDNIIAEKYDARLHGQNNQFSGASDWQTGYQNLRKVNYFFHNYKVPEAQENEDVLSLKGEAYFLRAYWHFDLLKKFGSIPVMDAFWDENATIAGLQIPAKTRNEVARFILSDLVEAKNLLHSRGKYSGIRINKEAAMVLAMNVALYEGTWEKYHSSDDFASSTNESNYFLGEVINWGNELFGCGIDLYKTGQNPGDAFAALFNSKDLSGMGEVLLWRKYSSDEGVFHDVNGNLKAGVVDSEGAAGITQSLVDNYLNADGTFIDPTNEKFKDFKETFEGRDPRLIQTVMNEGAKFASAITATPMHLEEYTDEKKNTISPPKLAGDGNTRSLTGYHIRLGIDTTFVSGNGETALPIIRYAEGLLAYAEAAAELEMWSDDIANKTLKALRERAGVKYLAPAKDANFTDFGYTLTPVLQEIRRERRSELALQGFRLDDLMRWKADKLIVGKRGKGAYVGDESILFKSYSPDNQKRIRERLTLDDNKWADPMAGTLPSGYQFHADRDYLLPIPPSELELNKKLKQNPKW</sequence>
<organism evidence="8 9">
    <name type="scientific">Bacteroides xylanisolvens</name>
    <dbReference type="NCBI Taxonomy" id="371601"/>
    <lineage>
        <taxon>Bacteria</taxon>
        <taxon>Pseudomonadati</taxon>
        <taxon>Bacteroidota</taxon>
        <taxon>Bacteroidia</taxon>
        <taxon>Bacteroidales</taxon>
        <taxon>Bacteroidaceae</taxon>
        <taxon>Bacteroides</taxon>
    </lineage>
</organism>
<comment type="caution">
    <text evidence="8">The sequence shown here is derived from an EMBL/GenBank/DDBJ whole genome shotgun (WGS) entry which is preliminary data.</text>
</comment>
<gene>
    <name evidence="8" type="ORF">B5E52_00440</name>
</gene>
<dbReference type="Proteomes" id="UP000196036">
    <property type="component" value="Unassembled WGS sequence"/>
</dbReference>
<evidence type="ECO:0000313" key="9">
    <source>
        <dbReference type="Proteomes" id="UP000196036"/>
    </source>
</evidence>
<dbReference type="InterPro" id="IPR011990">
    <property type="entry name" value="TPR-like_helical_dom_sf"/>
</dbReference>
<feature type="domain" description="SusD-like N-terminal" evidence="7">
    <location>
        <begin position="22"/>
        <end position="211"/>
    </location>
</feature>
<evidence type="ECO:0000256" key="2">
    <source>
        <dbReference type="ARBA" id="ARBA00006275"/>
    </source>
</evidence>
<dbReference type="Gene3D" id="1.25.40.390">
    <property type="match status" value="1"/>
</dbReference>
<evidence type="ECO:0000259" key="6">
    <source>
        <dbReference type="Pfam" id="PF07980"/>
    </source>
</evidence>
<evidence type="ECO:0000256" key="3">
    <source>
        <dbReference type="ARBA" id="ARBA00022729"/>
    </source>
</evidence>
<evidence type="ECO:0000256" key="4">
    <source>
        <dbReference type="ARBA" id="ARBA00023136"/>
    </source>
</evidence>
<feature type="domain" description="RagB/SusD" evidence="6">
    <location>
        <begin position="311"/>
        <end position="595"/>
    </location>
</feature>
<comment type="subcellular location">
    <subcellularLocation>
        <location evidence="1">Cell outer membrane</location>
    </subcellularLocation>
</comment>
<dbReference type="SUPFAM" id="SSF48452">
    <property type="entry name" value="TPR-like"/>
    <property type="match status" value="1"/>
</dbReference>
<protein>
    <submittedName>
        <fullName evidence="8">RagB/SusD family nutrient uptake outer membrane protein</fullName>
    </submittedName>
</protein>
<comment type="similarity">
    <text evidence="2">Belongs to the SusD family.</text>
</comment>
<dbReference type="RefSeq" id="WP_004324572.1">
    <property type="nucleotide sequence ID" value="NZ_NFLW01000001.1"/>
</dbReference>
<keyword evidence="4" id="KW-0472">Membrane</keyword>
<dbReference type="InterPro" id="IPR012944">
    <property type="entry name" value="SusD_RagB_dom"/>
</dbReference>
<dbReference type="GO" id="GO:0009279">
    <property type="term" value="C:cell outer membrane"/>
    <property type="evidence" value="ECO:0007669"/>
    <property type="project" value="UniProtKB-SubCell"/>
</dbReference>
<evidence type="ECO:0000256" key="1">
    <source>
        <dbReference type="ARBA" id="ARBA00004442"/>
    </source>
</evidence>
<dbReference type="AlphaFoldDB" id="A0A1Y4VVE2"/>
<keyword evidence="3" id="KW-0732">Signal</keyword>